<protein>
    <recommendedName>
        <fullName evidence="2">AMP-dependent synthetase/ligase domain-containing protein</fullName>
    </recommendedName>
</protein>
<accession>A0ABQ7F7Q7</accession>
<dbReference type="Gene3D" id="3.40.50.12780">
    <property type="entry name" value="N-terminal domain of ligase-like"/>
    <property type="match status" value="1"/>
</dbReference>
<proteinExistence type="predicted"/>
<dbReference type="Proteomes" id="UP000266723">
    <property type="component" value="Unassembled WGS sequence"/>
</dbReference>
<organism evidence="3 4">
    <name type="scientific">Brassica cretica</name>
    <name type="common">Mustard</name>
    <dbReference type="NCBI Taxonomy" id="69181"/>
    <lineage>
        <taxon>Eukaryota</taxon>
        <taxon>Viridiplantae</taxon>
        <taxon>Streptophyta</taxon>
        <taxon>Embryophyta</taxon>
        <taxon>Tracheophyta</taxon>
        <taxon>Spermatophyta</taxon>
        <taxon>Magnoliopsida</taxon>
        <taxon>eudicotyledons</taxon>
        <taxon>Gunneridae</taxon>
        <taxon>Pentapetalae</taxon>
        <taxon>rosids</taxon>
        <taxon>malvids</taxon>
        <taxon>Brassicales</taxon>
        <taxon>Brassicaceae</taxon>
        <taxon>Brassiceae</taxon>
        <taxon>Brassica</taxon>
    </lineage>
</organism>
<evidence type="ECO:0000313" key="3">
    <source>
        <dbReference type="EMBL" id="KAF3611044.1"/>
    </source>
</evidence>
<gene>
    <name evidence="3" type="ORF">DY000_02049480</name>
</gene>
<dbReference type="PROSITE" id="PS00455">
    <property type="entry name" value="AMP_BINDING"/>
    <property type="match status" value="1"/>
</dbReference>
<dbReference type="Pfam" id="PF00501">
    <property type="entry name" value="AMP-binding"/>
    <property type="match status" value="1"/>
</dbReference>
<keyword evidence="1" id="KW-0436">Ligase</keyword>
<keyword evidence="4" id="KW-1185">Reference proteome</keyword>
<dbReference type="InterPro" id="IPR020845">
    <property type="entry name" value="AMP-binding_CS"/>
</dbReference>
<dbReference type="InterPro" id="IPR000873">
    <property type="entry name" value="AMP-dep_synth/lig_dom"/>
</dbReference>
<evidence type="ECO:0000313" key="4">
    <source>
        <dbReference type="Proteomes" id="UP000266723"/>
    </source>
</evidence>
<name>A0ABQ7F7Q7_BRACR</name>
<dbReference type="PANTHER" id="PTHR24096:SF359">
    <property type="entry name" value="4-COUMARATE--COA LIGASE 4"/>
    <property type="match status" value="1"/>
</dbReference>
<dbReference type="EMBL" id="QGKV02000297">
    <property type="protein sequence ID" value="KAF3611044.1"/>
    <property type="molecule type" value="Genomic_DNA"/>
</dbReference>
<dbReference type="PANTHER" id="PTHR24096">
    <property type="entry name" value="LONG-CHAIN-FATTY-ACID--COA LIGASE"/>
    <property type="match status" value="1"/>
</dbReference>
<feature type="domain" description="AMP-dependent synthetase/ligase" evidence="2">
    <location>
        <begin position="100"/>
        <end position="170"/>
    </location>
</feature>
<comment type="caution">
    <text evidence="3">The sequence shown here is derived from an EMBL/GenBank/DDBJ whole genome shotgun (WGS) entry which is preliminary data.</text>
</comment>
<evidence type="ECO:0000259" key="2">
    <source>
        <dbReference type="Pfam" id="PF00501"/>
    </source>
</evidence>
<sequence length="295" mass="33324">MANSSFLLADFEATFQICLLRFWKAMNEKRDGERMGVDMLLLDSKYVMCFVTILCYAYIQMSPRLNFCSPKDMILMSDVLTLAHDPYLYHSEIDGDFTTTCLIDGVTEHIFTYPNVQITLRMIAAGIHRLGIRHGDTVMLLLPNSPEFAPSFLTVAHPGAISTTVNPFYTDVLIVCVDEDVPFADGCVSFTELTQADETDLPKPEISPEDTVSIPYSSGSTGFPKDVIIHDENDLKIGVLRRSRQLLPAFAEIAYLPRLHQDHKRERESFFSQCYPDLVDDDVELQDDSMTEVIV</sequence>
<dbReference type="SUPFAM" id="SSF56801">
    <property type="entry name" value="Acetyl-CoA synthetase-like"/>
    <property type="match status" value="1"/>
</dbReference>
<evidence type="ECO:0000256" key="1">
    <source>
        <dbReference type="ARBA" id="ARBA00022598"/>
    </source>
</evidence>
<reference evidence="3 4" key="1">
    <citation type="journal article" date="2020" name="BMC Genomics">
        <title>Intraspecific diversification of the crop wild relative Brassica cretica Lam. using demographic model selection.</title>
        <authorList>
            <person name="Kioukis A."/>
            <person name="Michalopoulou V.A."/>
            <person name="Briers L."/>
            <person name="Pirintsos S."/>
            <person name="Studholme D.J."/>
            <person name="Pavlidis P."/>
            <person name="Sarris P.F."/>
        </authorList>
    </citation>
    <scope>NUCLEOTIDE SEQUENCE [LARGE SCALE GENOMIC DNA]</scope>
    <source>
        <strain evidence="4">cv. PFS-1207/04</strain>
    </source>
</reference>
<dbReference type="InterPro" id="IPR042099">
    <property type="entry name" value="ANL_N_sf"/>
</dbReference>